<reference evidence="1 2" key="1">
    <citation type="submission" date="2019-08" db="EMBL/GenBank/DDBJ databases">
        <title>In-depth cultivation of the pig gut microbiome towards novel bacterial diversity and tailored functional studies.</title>
        <authorList>
            <person name="Wylensek D."/>
            <person name="Hitch T.C.A."/>
            <person name="Clavel T."/>
        </authorList>
    </citation>
    <scope>NUCLEOTIDE SEQUENCE [LARGE SCALE GENOMIC DNA]</scope>
    <source>
        <strain evidence="1 2">WCA-389-WT-23B</strain>
    </source>
</reference>
<sequence length="200" mass="22869">MESDMKITYRSSEEEIVIKRENNKDVIDQEIVIPRGKGWISISDGEGERRYSFDLKITANQRIDFVPVKENPYEDKMNSLGLRLLGRLLDRQSFDPELVADWPYEVSRKNQDFTDDALALYVKIGAPVTAVIEGYTQKGSLDIKIEDEEGDIYFEESDMLTGSYFVDLDLEGSYIVTISARQYRCILFVLYAYGSASSVP</sequence>
<dbReference type="Proteomes" id="UP000436047">
    <property type="component" value="Unassembled WGS sequence"/>
</dbReference>
<protein>
    <submittedName>
        <fullName evidence="1">Uncharacterized protein</fullName>
    </submittedName>
</protein>
<comment type="caution">
    <text evidence="1">The sequence shown here is derived from an EMBL/GenBank/DDBJ whole genome shotgun (WGS) entry which is preliminary data.</text>
</comment>
<evidence type="ECO:0000313" key="2">
    <source>
        <dbReference type="Proteomes" id="UP000436047"/>
    </source>
</evidence>
<gene>
    <name evidence="1" type="ORF">FYJ45_17615</name>
</gene>
<keyword evidence="2" id="KW-1185">Reference proteome</keyword>
<dbReference type="EMBL" id="VUMI01000031">
    <property type="protein sequence ID" value="MSS90033.1"/>
    <property type="molecule type" value="Genomic_DNA"/>
</dbReference>
<accession>A0A6N7WH38</accession>
<evidence type="ECO:0000313" key="1">
    <source>
        <dbReference type="EMBL" id="MSS90033.1"/>
    </source>
</evidence>
<name>A0A6N7WH38_9FIRM</name>
<proteinExistence type="predicted"/>
<organism evidence="1 2">
    <name type="scientific">Eisenbergiella porci</name>
    <dbReference type="NCBI Taxonomy" id="2652274"/>
    <lineage>
        <taxon>Bacteria</taxon>
        <taxon>Bacillati</taxon>
        <taxon>Bacillota</taxon>
        <taxon>Clostridia</taxon>
        <taxon>Lachnospirales</taxon>
        <taxon>Lachnospiraceae</taxon>
        <taxon>Eisenbergiella</taxon>
    </lineage>
</organism>
<dbReference type="AlphaFoldDB" id="A0A6N7WH38"/>